<dbReference type="InterPro" id="IPR002035">
    <property type="entry name" value="VWF_A"/>
</dbReference>
<dbReference type="Gene3D" id="3.40.50.410">
    <property type="entry name" value="von Willebrand factor, type A domain"/>
    <property type="match status" value="1"/>
</dbReference>
<keyword evidence="2" id="KW-0812">Transmembrane</keyword>
<keyword evidence="2" id="KW-1133">Transmembrane helix</keyword>
<name>A0ABU3AI39_9ACTN</name>
<evidence type="ECO:0000313" key="5">
    <source>
        <dbReference type="Proteomes" id="UP001180724"/>
    </source>
</evidence>
<feature type="compositionally biased region" description="Low complexity" evidence="1">
    <location>
        <begin position="752"/>
        <end position="765"/>
    </location>
</feature>
<evidence type="ECO:0000256" key="2">
    <source>
        <dbReference type="SAM" id="Phobius"/>
    </source>
</evidence>
<evidence type="ECO:0000313" key="4">
    <source>
        <dbReference type="EMBL" id="MDT0609846.1"/>
    </source>
</evidence>
<dbReference type="RefSeq" id="WP_311571387.1">
    <property type="nucleotide sequence ID" value="NZ_JAVRFH010000004.1"/>
</dbReference>
<dbReference type="SMART" id="SM00327">
    <property type="entry name" value="VWA"/>
    <property type="match status" value="1"/>
</dbReference>
<sequence>MQRAWGRRRTGRGRARRATVVVLGGAAVLVSLLTPAGRDTGRDTGRDQVPVADSEPAFPSVNYAVAVDESASLAPEDMKAEKAAAARVALGDVSSSSHVTVFGFAAAESADQRAVDPVCPRTTLDTAGRRTIGACVDKLRTRKESEGTGTDFPTAIRQGVHELTTGTDPSEPRVLFVLTDGKMDVTDSEKYGDPAHREAEGERQLTKELENARAQNVQIWPLGFGPEPDKKQLDRMAAGGYQKGCLTQPSHTPKAYKVADAKDVGAALGKIFAAAHCQRYEEGPSKKPPATLEIGISPLATVGSIVVDKGDPEVRITYLDPSGHEVPTSGTYRKSRFELAGGGGTVEALKIVDPLPGTWRVKAEAPEGHRSLPVAVSVLWQGELRGAITMDPPSPRPGEKVTVTMRLQTREGYQIKDPEDYAGLRVSSELTGDGFAPQALSLTDDGKGADPDANDGSFSGSVRIPAGADGALKVDGTLTASGLRADTRSELGQVAPAELPVTTALELPPGDTHPGGKVTGTLTVRNNSDARHTLRLSVADLRSGLLTIGPAEIRLEPGDSGTRKVTVTVAPADVFGDRLGDDGLRLSGTVTAVDTTDGDRTLVRTPLSVRVTPEPGFWDKYWWAVVAAAAVLVLAAAAVLAWVRQRRTRRDPHGLVLRLVSADGEVVGTDHVAGHGHKQWYEFALVEPHRAPRIERRPHGEYAVQRNPEGGAVLRRRGGGRTPLSVRGQVPLTDTVSLTLGEDTRAPRNRRPAATARSGAATGPRSGTGPGSGSGTGTGTGESGSTGGAYDSYM</sequence>
<feature type="domain" description="VWFA" evidence="3">
    <location>
        <begin position="62"/>
        <end position="271"/>
    </location>
</feature>
<keyword evidence="2" id="KW-0472">Membrane</keyword>
<gene>
    <name evidence="4" type="ORF">RM812_06320</name>
</gene>
<organism evidence="4 5">
    <name type="scientific">Streptomyces lancefieldiae</name>
    <dbReference type="NCBI Taxonomy" id="3075520"/>
    <lineage>
        <taxon>Bacteria</taxon>
        <taxon>Bacillati</taxon>
        <taxon>Actinomycetota</taxon>
        <taxon>Actinomycetes</taxon>
        <taxon>Kitasatosporales</taxon>
        <taxon>Streptomycetaceae</taxon>
        <taxon>Streptomyces</taxon>
    </lineage>
</organism>
<keyword evidence="5" id="KW-1185">Reference proteome</keyword>
<dbReference type="PROSITE" id="PS50234">
    <property type="entry name" value="VWFA"/>
    <property type="match status" value="1"/>
</dbReference>
<dbReference type="CDD" id="cd00198">
    <property type="entry name" value="vWFA"/>
    <property type="match status" value="1"/>
</dbReference>
<dbReference type="Pfam" id="PF00092">
    <property type="entry name" value="VWA"/>
    <property type="match status" value="1"/>
</dbReference>
<evidence type="ECO:0000256" key="1">
    <source>
        <dbReference type="SAM" id="MobiDB-lite"/>
    </source>
</evidence>
<dbReference type="Proteomes" id="UP001180724">
    <property type="component" value="Unassembled WGS sequence"/>
</dbReference>
<evidence type="ECO:0000259" key="3">
    <source>
        <dbReference type="PROSITE" id="PS50234"/>
    </source>
</evidence>
<feature type="region of interest" description="Disordered" evidence="1">
    <location>
        <begin position="696"/>
        <end position="794"/>
    </location>
</feature>
<comment type="caution">
    <text evidence="4">The sequence shown here is derived from an EMBL/GenBank/DDBJ whole genome shotgun (WGS) entry which is preliminary data.</text>
</comment>
<accession>A0ABU3AI39</accession>
<feature type="compositionally biased region" description="Gly residues" evidence="1">
    <location>
        <begin position="766"/>
        <end position="787"/>
    </location>
</feature>
<protein>
    <submittedName>
        <fullName evidence="4">VWA domain-containing protein</fullName>
    </submittedName>
</protein>
<feature type="region of interest" description="Disordered" evidence="1">
    <location>
        <begin position="435"/>
        <end position="459"/>
    </location>
</feature>
<dbReference type="InterPro" id="IPR036465">
    <property type="entry name" value="vWFA_dom_sf"/>
</dbReference>
<feature type="transmembrane region" description="Helical" evidence="2">
    <location>
        <begin position="621"/>
        <end position="643"/>
    </location>
</feature>
<proteinExistence type="predicted"/>
<dbReference type="SUPFAM" id="SSF53300">
    <property type="entry name" value="vWA-like"/>
    <property type="match status" value="1"/>
</dbReference>
<dbReference type="EMBL" id="JAVRFH010000004">
    <property type="protein sequence ID" value="MDT0609846.1"/>
    <property type="molecule type" value="Genomic_DNA"/>
</dbReference>
<reference evidence="4" key="1">
    <citation type="submission" date="2024-05" db="EMBL/GenBank/DDBJ databases">
        <title>30 novel species of actinomycetes from the DSMZ collection.</title>
        <authorList>
            <person name="Nouioui I."/>
        </authorList>
    </citation>
    <scope>NUCLEOTIDE SEQUENCE</scope>
    <source>
        <strain evidence="4">DSM 40712</strain>
    </source>
</reference>